<keyword evidence="2" id="KW-0456">Lyase</keyword>
<name>A0A927N5Z4_9ACTN</name>
<proteinExistence type="predicted"/>
<sequence>MDLGPLTGRVAGAPISWGVSEAPDWGHELPAPVVLAQMAEVGLAATELGPTGYLGATPDAVRAALESHDLSLIGGFLPVTLHLDADVDLAAAEAAIRTLAAAGSEVVVLAADAGPSGYDSKVELDDDQWRHLLRNLARVRALVADLGLRTTLHPHVGTAIESAETVRRLLHDSDVPLCLDTGHLAIGGTDPVDLARSAPERVGHVHLKDVRADVATSVEKGAVSWVDGVRGGLFAPLGDGDLDIAGVVLALEETGYHGWYVLEQDTALPGIPAAGQGPILDVRRSIDFLRDTVVPALAAGRRA</sequence>
<reference evidence="2" key="1">
    <citation type="submission" date="2020-10" db="EMBL/GenBank/DDBJ databases">
        <title>Sequencing the genomes of 1000 actinobacteria strains.</title>
        <authorList>
            <person name="Klenk H.-P."/>
        </authorList>
    </citation>
    <scope>NUCLEOTIDE SEQUENCE</scope>
    <source>
        <strain evidence="2">DSM 45354</strain>
    </source>
</reference>
<dbReference type="Gene3D" id="3.20.20.150">
    <property type="entry name" value="Divalent-metal-dependent TIM barrel enzymes"/>
    <property type="match status" value="1"/>
</dbReference>
<keyword evidence="3" id="KW-1185">Reference proteome</keyword>
<dbReference type="Proteomes" id="UP000638648">
    <property type="component" value="Unassembled WGS sequence"/>
</dbReference>
<dbReference type="EC" id="4.2.1.44" evidence="2"/>
<feature type="domain" description="Xylose isomerase-like TIM barrel" evidence="1">
    <location>
        <begin position="36"/>
        <end position="291"/>
    </location>
</feature>
<evidence type="ECO:0000259" key="1">
    <source>
        <dbReference type="Pfam" id="PF01261"/>
    </source>
</evidence>
<gene>
    <name evidence="2" type="ORF">HEB94_007736</name>
</gene>
<dbReference type="PANTHER" id="PTHR12110">
    <property type="entry name" value="HYDROXYPYRUVATE ISOMERASE"/>
    <property type="match status" value="1"/>
</dbReference>
<dbReference type="InterPro" id="IPR013022">
    <property type="entry name" value="Xyl_isomerase-like_TIM-brl"/>
</dbReference>
<dbReference type="SUPFAM" id="SSF51658">
    <property type="entry name" value="Xylose isomerase-like"/>
    <property type="match status" value="1"/>
</dbReference>
<comment type="caution">
    <text evidence="2">The sequence shown here is derived from an EMBL/GenBank/DDBJ whole genome shotgun (WGS) entry which is preliminary data.</text>
</comment>
<dbReference type="PANTHER" id="PTHR12110:SF41">
    <property type="entry name" value="INOSOSE DEHYDRATASE"/>
    <property type="match status" value="1"/>
</dbReference>
<dbReference type="InterPro" id="IPR050312">
    <property type="entry name" value="IolE/XylAMocC-like"/>
</dbReference>
<organism evidence="2 3">
    <name type="scientific">Actinopolymorpha pittospori</name>
    <dbReference type="NCBI Taxonomy" id="648752"/>
    <lineage>
        <taxon>Bacteria</taxon>
        <taxon>Bacillati</taxon>
        <taxon>Actinomycetota</taxon>
        <taxon>Actinomycetes</taxon>
        <taxon>Propionibacteriales</taxon>
        <taxon>Actinopolymorphaceae</taxon>
        <taxon>Actinopolymorpha</taxon>
    </lineage>
</organism>
<dbReference type="EMBL" id="JADBEM010000001">
    <property type="protein sequence ID" value="MBE1610888.1"/>
    <property type="molecule type" value="Genomic_DNA"/>
</dbReference>
<protein>
    <submittedName>
        <fullName evidence="2">Inosose dehydratase</fullName>
        <ecNumber evidence="2">4.2.1.44</ecNumber>
    </submittedName>
</protein>
<dbReference type="Pfam" id="PF01261">
    <property type="entry name" value="AP_endonuc_2"/>
    <property type="match status" value="1"/>
</dbReference>
<dbReference type="InterPro" id="IPR036237">
    <property type="entry name" value="Xyl_isomerase-like_sf"/>
</dbReference>
<dbReference type="RefSeq" id="WP_192754188.1">
    <property type="nucleotide sequence ID" value="NZ_BAABJL010000225.1"/>
</dbReference>
<dbReference type="AlphaFoldDB" id="A0A927N5Z4"/>
<accession>A0A927N5Z4</accession>
<evidence type="ECO:0000313" key="3">
    <source>
        <dbReference type="Proteomes" id="UP000638648"/>
    </source>
</evidence>
<dbReference type="GO" id="GO:0050114">
    <property type="term" value="F:myo-inosose-2 dehydratase activity"/>
    <property type="evidence" value="ECO:0007669"/>
    <property type="project" value="UniProtKB-EC"/>
</dbReference>
<evidence type="ECO:0000313" key="2">
    <source>
        <dbReference type="EMBL" id="MBE1610888.1"/>
    </source>
</evidence>